<sequence>MIERYTRPEMRAIWTEENKFKAWLEVEILACEAWSKLGVIPEEDVKKLRQHASFDINRIYEIEEETRHDVVAFTRAVSETPALGEEKKWVHYGLTSTDVVDTALSYLLRQANEILEKDLEDFLAILADKAREHKDTVMMGRTHGVHAEPTTFGLKLALWYEEMKRNLARFRAAKKEVAYGKISGAVGTYANIDPFVEKYVCEKLGLEPAPISTQTLQRDRHAEYMATLALIATSLDKFATEIRGLQKSEIREVEEAFAKGQKGSSAMPHKRNPIGSENISGLARVIRGHMLSAYENVPLWHERDISHSSVERVILPDATQLLNYMLRRFMNIVKNLTVFPENMKRNMDRTFGLIFSQQVMLKLIEKGMSREQAYDIVQPRAMQAWEEQRSFREILESDPAVTAALSPAELDDCFDHRYHLKHVDTIFQRLGLL</sequence>
<evidence type="ECO:0000256" key="11">
    <source>
        <dbReference type="NCBIfam" id="TIGR00928"/>
    </source>
</evidence>
<comment type="catalytic activity">
    <reaction evidence="8">
        <text>(2S)-2-[5-amino-1-(5-phospho-beta-D-ribosyl)imidazole-4-carboxamido]succinate = 5-amino-1-(5-phospho-beta-D-ribosyl)imidazole-4-carboxamide + fumarate</text>
        <dbReference type="Rhea" id="RHEA:23920"/>
        <dbReference type="ChEBI" id="CHEBI:29806"/>
        <dbReference type="ChEBI" id="CHEBI:58443"/>
        <dbReference type="ChEBI" id="CHEBI:58475"/>
        <dbReference type="EC" id="4.3.2.2"/>
    </reaction>
    <physiologicalReaction direction="left-to-right" evidence="8">
        <dbReference type="Rhea" id="RHEA:23921"/>
    </physiologicalReaction>
</comment>
<evidence type="ECO:0000256" key="9">
    <source>
        <dbReference type="ARBA" id="ARBA00030717"/>
    </source>
</evidence>
<keyword evidence="7 12" id="KW-0456">Lyase</keyword>
<evidence type="ECO:0000313" key="17">
    <source>
        <dbReference type="Proteomes" id="UP000677234"/>
    </source>
</evidence>
<dbReference type="Gene3D" id="1.20.200.10">
    <property type="entry name" value="Fumarase/aspartase (Central domain)"/>
    <property type="match status" value="1"/>
</dbReference>
<comment type="pathway">
    <text evidence="1 12">Purine metabolism; IMP biosynthesis via de novo pathway; 5-amino-1-(5-phospho-D-ribosyl)imidazole-4-carboxamide from 5-amino-1-(5-phospho-D-ribosyl)imidazole-4-carboxylate: step 2/2.</text>
</comment>
<dbReference type="FunFam" id="1.10.40.30:FF:000007">
    <property type="entry name" value="Adenylosuccinate lyase"/>
    <property type="match status" value="1"/>
</dbReference>
<evidence type="ECO:0000256" key="4">
    <source>
        <dbReference type="ARBA" id="ARBA00012339"/>
    </source>
</evidence>
<dbReference type="InterPro" id="IPR020557">
    <property type="entry name" value="Fumarate_lyase_CS"/>
</dbReference>
<gene>
    <name evidence="14" type="primary">purB</name>
    <name evidence="14" type="ORF">JD108_02860</name>
    <name evidence="15" type="ORF">KDJ56_02865</name>
</gene>
<dbReference type="InterPro" id="IPR024083">
    <property type="entry name" value="Fumarase/histidase_N"/>
</dbReference>
<dbReference type="GO" id="GO:0006189">
    <property type="term" value="P:'de novo' IMP biosynthetic process"/>
    <property type="evidence" value="ECO:0007669"/>
    <property type="project" value="UniProtKB-UniPathway"/>
</dbReference>
<evidence type="ECO:0000256" key="10">
    <source>
        <dbReference type="ARBA" id="ARBA00049115"/>
    </source>
</evidence>
<dbReference type="RefSeq" id="WP_198828478.1">
    <property type="nucleotide sequence ID" value="NZ_CP066308.1"/>
</dbReference>
<dbReference type="AlphaFoldDB" id="A0A7T5JPB0"/>
<dbReference type="GO" id="GO:0004018">
    <property type="term" value="F:N6-(1,2-dicarboxyethyl)AMP AMP-lyase (fumarate-forming) activity"/>
    <property type="evidence" value="ECO:0007669"/>
    <property type="project" value="UniProtKB-UniRule"/>
</dbReference>
<evidence type="ECO:0000256" key="8">
    <source>
        <dbReference type="ARBA" id="ARBA00024477"/>
    </source>
</evidence>
<dbReference type="GO" id="GO:0070626">
    <property type="term" value="F:(S)-2-(5-amino-1-(5-phospho-D-ribosyl)imidazole-4-carboxamido) succinate lyase (fumarate-forming) activity"/>
    <property type="evidence" value="ECO:0007669"/>
    <property type="project" value="TreeGrafter"/>
</dbReference>
<dbReference type="InterPro" id="IPR019468">
    <property type="entry name" value="AdenyloSucc_lyase_C"/>
</dbReference>
<dbReference type="PRINTS" id="PR00149">
    <property type="entry name" value="FUMRATELYASE"/>
</dbReference>
<dbReference type="Proteomes" id="UP000677234">
    <property type="component" value="Chromosome"/>
</dbReference>
<organism evidence="14 16">
    <name type="scientific">Brevibacillus composti</name>
    <dbReference type="NCBI Taxonomy" id="2796470"/>
    <lineage>
        <taxon>Bacteria</taxon>
        <taxon>Bacillati</taxon>
        <taxon>Bacillota</taxon>
        <taxon>Bacilli</taxon>
        <taxon>Bacillales</taxon>
        <taxon>Paenibacillaceae</taxon>
        <taxon>Brevibacillus</taxon>
    </lineage>
</organism>
<keyword evidence="6 12" id="KW-0658">Purine biosynthesis</keyword>
<comment type="similarity">
    <text evidence="3 12">Belongs to the lyase 1 family. Adenylosuccinate lyase subfamily.</text>
</comment>
<accession>A0A7T5JPB0</accession>
<dbReference type="UniPathway" id="UPA00074">
    <property type="reaction ID" value="UER00132"/>
</dbReference>
<keyword evidence="17" id="KW-1185">Reference proteome</keyword>
<evidence type="ECO:0000256" key="6">
    <source>
        <dbReference type="ARBA" id="ARBA00022755"/>
    </source>
</evidence>
<reference evidence="15" key="2">
    <citation type="submission" date="2021-04" db="EMBL/GenBank/DDBJ databases">
        <title>Brevibacillus composti FJAT-54423, complete genome.</title>
        <authorList>
            <person name="Tang R."/>
        </authorList>
    </citation>
    <scope>NUCLEOTIDE SEQUENCE</scope>
    <source>
        <strain evidence="15">FJAT-54424</strain>
    </source>
</reference>
<dbReference type="UniPathway" id="UPA00075">
    <property type="reaction ID" value="UER00336"/>
</dbReference>
<dbReference type="GO" id="GO:0044208">
    <property type="term" value="P:'de novo' AMP biosynthetic process"/>
    <property type="evidence" value="ECO:0007669"/>
    <property type="project" value="UniProtKB-UniPathway"/>
</dbReference>
<dbReference type="PANTHER" id="PTHR43172">
    <property type="entry name" value="ADENYLOSUCCINATE LYASE"/>
    <property type="match status" value="1"/>
</dbReference>
<evidence type="ECO:0000313" key="16">
    <source>
        <dbReference type="Proteomes" id="UP000595847"/>
    </source>
</evidence>
<evidence type="ECO:0000256" key="1">
    <source>
        <dbReference type="ARBA" id="ARBA00004706"/>
    </source>
</evidence>
<dbReference type="FunFam" id="1.10.275.10:FF:000006">
    <property type="entry name" value="Adenylosuccinate lyase"/>
    <property type="match status" value="1"/>
</dbReference>
<evidence type="ECO:0000313" key="14">
    <source>
        <dbReference type="EMBL" id="QQE74911.1"/>
    </source>
</evidence>
<comment type="pathway">
    <text evidence="2 12">Purine metabolism; AMP biosynthesis via de novo pathway; AMP from IMP: step 2/2.</text>
</comment>
<proteinExistence type="inferred from homology"/>
<dbReference type="GO" id="GO:0005829">
    <property type="term" value="C:cytosol"/>
    <property type="evidence" value="ECO:0007669"/>
    <property type="project" value="TreeGrafter"/>
</dbReference>
<evidence type="ECO:0000256" key="2">
    <source>
        <dbReference type="ARBA" id="ARBA00004734"/>
    </source>
</evidence>
<dbReference type="SMART" id="SM00998">
    <property type="entry name" value="ADSL_C"/>
    <property type="match status" value="1"/>
</dbReference>
<feature type="domain" description="Adenylosuccinate lyase C-terminal" evidence="13">
    <location>
        <begin position="351"/>
        <end position="431"/>
    </location>
</feature>
<dbReference type="PANTHER" id="PTHR43172:SF1">
    <property type="entry name" value="ADENYLOSUCCINATE LYASE"/>
    <property type="match status" value="1"/>
</dbReference>
<comment type="catalytic activity">
    <reaction evidence="10">
        <text>N(6)-(1,2-dicarboxyethyl)-AMP = fumarate + AMP</text>
        <dbReference type="Rhea" id="RHEA:16853"/>
        <dbReference type="ChEBI" id="CHEBI:29806"/>
        <dbReference type="ChEBI" id="CHEBI:57567"/>
        <dbReference type="ChEBI" id="CHEBI:456215"/>
        <dbReference type="EC" id="4.3.2.2"/>
    </reaction>
    <physiologicalReaction direction="left-to-right" evidence="10">
        <dbReference type="Rhea" id="RHEA:16854"/>
    </physiologicalReaction>
</comment>
<dbReference type="InterPro" id="IPR022761">
    <property type="entry name" value="Fumarate_lyase_N"/>
</dbReference>
<dbReference type="PROSITE" id="PS00163">
    <property type="entry name" value="FUMARATE_LYASES"/>
    <property type="match status" value="1"/>
</dbReference>
<evidence type="ECO:0000256" key="3">
    <source>
        <dbReference type="ARBA" id="ARBA00008273"/>
    </source>
</evidence>
<dbReference type="InterPro" id="IPR004769">
    <property type="entry name" value="Pur_lyase"/>
</dbReference>
<reference evidence="14 16" key="1">
    <citation type="submission" date="2020-12" db="EMBL/GenBank/DDBJ databases">
        <title>strain FJAT-54423T represents a novel species of the genus Brevibacillus.</title>
        <authorList>
            <person name="Tang R."/>
        </authorList>
    </citation>
    <scope>NUCLEOTIDE SEQUENCE [LARGE SCALE GENOMIC DNA]</scope>
    <source>
        <strain evidence="14 16">FJAT-54423</strain>
    </source>
</reference>
<name>A0A7T5JPB0_9BACL</name>
<dbReference type="FunFam" id="1.20.200.10:FF:000008">
    <property type="entry name" value="Adenylosuccinate lyase"/>
    <property type="match status" value="1"/>
</dbReference>
<dbReference type="NCBIfam" id="TIGR00928">
    <property type="entry name" value="purB"/>
    <property type="match status" value="1"/>
</dbReference>
<dbReference type="EC" id="4.3.2.2" evidence="4 11"/>
<protein>
    <recommendedName>
        <fullName evidence="5 11">Adenylosuccinate lyase</fullName>
        <shortName evidence="12">ASL</shortName>
        <ecNumber evidence="4 11">4.3.2.2</ecNumber>
    </recommendedName>
    <alternativeName>
        <fullName evidence="9 12">Adenylosuccinase</fullName>
    </alternativeName>
</protein>
<dbReference type="SUPFAM" id="SSF48557">
    <property type="entry name" value="L-aspartase-like"/>
    <property type="match status" value="1"/>
</dbReference>
<dbReference type="CDD" id="cd01360">
    <property type="entry name" value="Adenylsuccinate_lyase_1"/>
    <property type="match status" value="1"/>
</dbReference>
<dbReference type="Gene3D" id="1.10.275.10">
    <property type="entry name" value="Fumarase/aspartase (N-terminal domain)"/>
    <property type="match status" value="1"/>
</dbReference>
<dbReference type="KEGG" id="bcop:JD108_02860"/>
<dbReference type="PRINTS" id="PR00145">
    <property type="entry name" value="ARGSUCLYASE"/>
</dbReference>
<dbReference type="EMBL" id="CP066308">
    <property type="protein sequence ID" value="QQE74911.1"/>
    <property type="molecule type" value="Genomic_DNA"/>
</dbReference>
<evidence type="ECO:0000259" key="13">
    <source>
        <dbReference type="SMART" id="SM00998"/>
    </source>
</evidence>
<evidence type="ECO:0000256" key="5">
    <source>
        <dbReference type="ARBA" id="ARBA00017058"/>
    </source>
</evidence>
<dbReference type="Pfam" id="PF10397">
    <property type="entry name" value="ADSL_C"/>
    <property type="match status" value="1"/>
</dbReference>
<evidence type="ECO:0000256" key="7">
    <source>
        <dbReference type="ARBA" id="ARBA00023239"/>
    </source>
</evidence>
<evidence type="ECO:0000313" key="15">
    <source>
        <dbReference type="EMBL" id="QUO41996.1"/>
    </source>
</evidence>
<dbReference type="InterPro" id="IPR008948">
    <property type="entry name" value="L-Aspartase-like"/>
</dbReference>
<evidence type="ECO:0000256" key="12">
    <source>
        <dbReference type="RuleBase" id="RU361172"/>
    </source>
</evidence>
<dbReference type="Pfam" id="PF00206">
    <property type="entry name" value="Lyase_1"/>
    <property type="match status" value="1"/>
</dbReference>
<dbReference type="Gene3D" id="1.10.40.30">
    <property type="entry name" value="Fumarase/aspartase (C-terminal domain)"/>
    <property type="match status" value="1"/>
</dbReference>
<dbReference type="InterPro" id="IPR000362">
    <property type="entry name" value="Fumarate_lyase_fam"/>
</dbReference>
<dbReference type="EMBL" id="CP073708">
    <property type="protein sequence ID" value="QUO41996.1"/>
    <property type="molecule type" value="Genomic_DNA"/>
</dbReference>
<dbReference type="Proteomes" id="UP000595847">
    <property type="component" value="Chromosome"/>
</dbReference>